<sequence>MNWVDLVIIIVVLLFAIEGVRRGFFVQVFDIIGFLVSLIASLTLYPQAAQLLIRFFNLPKIAASPIGFLLIWVIAESIFFTIASQFFNRFLVRYANILINRIFGFIPATANALLFSAFLLLFTVSLPIRPDIKKDVFDSKIGSQLVDKAQFLERPFNSIFGPIAKQTLTFLTVNPKETGSIPLEFTQKQLTVDYSSEQKMFEFVNQERIKRGIKPLVWDERLTEVGRSHSKDMFGRGYFSHYSPEGKDVGDRLQDAGIAYTYAGENLALAPDVTRANNGLINSEGHRRNILDPAFEKIGVGAIDGGVYGKMFTQVFTN</sequence>
<evidence type="ECO:0000313" key="8">
    <source>
        <dbReference type="Proteomes" id="UP000034893"/>
    </source>
</evidence>
<dbReference type="Pfam" id="PF02674">
    <property type="entry name" value="Colicin_V"/>
    <property type="match status" value="1"/>
</dbReference>
<comment type="subcellular location">
    <subcellularLocation>
        <location evidence="1">Membrane</location>
        <topology evidence="1">Multi-pass membrane protein</topology>
    </subcellularLocation>
</comment>
<feature type="transmembrane region" description="Helical" evidence="5">
    <location>
        <begin position="102"/>
        <end position="124"/>
    </location>
</feature>
<dbReference type="EMBL" id="LBVP01000011">
    <property type="protein sequence ID" value="KKQ89549.1"/>
    <property type="molecule type" value="Genomic_DNA"/>
</dbReference>
<dbReference type="InterPro" id="IPR035940">
    <property type="entry name" value="CAP_sf"/>
</dbReference>
<keyword evidence="2 5" id="KW-0812">Transmembrane</keyword>
<feature type="transmembrane region" description="Helical" evidence="5">
    <location>
        <begin position="32"/>
        <end position="53"/>
    </location>
</feature>
<evidence type="ECO:0000256" key="2">
    <source>
        <dbReference type="ARBA" id="ARBA00022692"/>
    </source>
</evidence>
<feature type="transmembrane region" description="Helical" evidence="5">
    <location>
        <begin position="65"/>
        <end position="87"/>
    </location>
</feature>
<dbReference type="PANTHER" id="PTHR31157">
    <property type="entry name" value="SCP DOMAIN-CONTAINING PROTEIN"/>
    <property type="match status" value="1"/>
</dbReference>
<dbReference type="PANTHER" id="PTHR31157:SF1">
    <property type="entry name" value="SCP DOMAIN-CONTAINING PROTEIN"/>
    <property type="match status" value="1"/>
</dbReference>
<dbReference type="CDD" id="cd05379">
    <property type="entry name" value="CAP_bacterial"/>
    <property type="match status" value="1"/>
</dbReference>
<keyword evidence="4 5" id="KW-0472">Membrane</keyword>
<comment type="caution">
    <text evidence="7">The sequence shown here is derived from an EMBL/GenBank/DDBJ whole genome shotgun (WGS) entry which is preliminary data.</text>
</comment>
<evidence type="ECO:0000256" key="5">
    <source>
        <dbReference type="SAM" id="Phobius"/>
    </source>
</evidence>
<dbReference type="GO" id="GO:0009403">
    <property type="term" value="P:toxin biosynthetic process"/>
    <property type="evidence" value="ECO:0007669"/>
    <property type="project" value="InterPro"/>
</dbReference>
<dbReference type="InterPro" id="IPR014044">
    <property type="entry name" value="CAP_dom"/>
</dbReference>
<dbReference type="Proteomes" id="UP000034893">
    <property type="component" value="Unassembled WGS sequence"/>
</dbReference>
<dbReference type="Pfam" id="PF00188">
    <property type="entry name" value="CAP"/>
    <property type="match status" value="1"/>
</dbReference>
<organism evidence="7 8">
    <name type="scientific">Candidatus Curtissbacteria bacterium GW2011_GWC2_38_9</name>
    <dbReference type="NCBI Taxonomy" id="1618414"/>
    <lineage>
        <taxon>Bacteria</taxon>
        <taxon>Candidatus Curtissiibacteriota</taxon>
    </lineage>
</organism>
<evidence type="ECO:0000256" key="4">
    <source>
        <dbReference type="ARBA" id="ARBA00023136"/>
    </source>
</evidence>
<dbReference type="SUPFAM" id="SSF55797">
    <property type="entry name" value="PR-1-like"/>
    <property type="match status" value="1"/>
</dbReference>
<dbReference type="AlphaFoldDB" id="A0A0G0NUK9"/>
<evidence type="ECO:0000313" key="7">
    <source>
        <dbReference type="EMBL" id="KKQ89549.1"/>
    </source>
</evidence>
<dbReference type="GO" id="GO:0016020">
    <property type="term" value="C:membrane"/>
    <property type="evidence" value="ECO:0007669"/>
    <property type="project" value="UniProtKB-SubCell"/>
</dbReference>
<evidence type="ECO:0000259" key="6">
    <source>
        <dbReference type="Pfam" id="PF00188"/>
    </source>
</evidence>
<protein>
    <recommendedName>
        <fullName evidence="6">SCP domain-containing protein</fullName>
    </recommendedName>
</protein>
<reference evidence="7 8" key="1">
    <citation type="journal article" date="2015" name="Nature">
        <title>rRNA introns, odd ribosomes, and small enigmatic genomes across a large radiation of phyla.</title>
        <authorList>
            <person name="Brown C.T."/>
            <person name="Hug L.A."/>
            <person name="Thomas B.C."/>
            <person name="Sharon I."/>
            <person name="Castelle C.J."/>
            <person name="Singh A."/>
            <person name="Wilkins M.J."/>
            <person name="Williams K.H."/>
            <person name="Banfield J.F."/>
        </authorList>
    </citation>
    <scope>NUCLEOTIDE SEQUENCE [LARGE SCALE GENOMIC DNA]</scope>
</reference>
<accession>A0A0G0NUK9</accession>
<dbReference type="InterPro" id="IPR003825">
    <property type="entry name" value="Colicin-V_CvpA"/>
</dbReference>
<dbReference type="Gene3D" id="3.40.33.10">
    <property type="entry name" value="CAP"/>
    <property type="match status" value="1"/>
</dbReference>
<evidence type="ECO:0000256" key="1">
    <source>
        <dbReference type="ARBA" id="ARBA00004141"/>
    </source>
</evidence>
<feature type="domain" description="SCP" evidence="6">
    <location>
        <begin position="202"/>
        <end position="316"/>
    </location>
</feature>
<evidence type="ECO:0000256" key="3">
    <source>
        <dbReference type="ARBA" id="ARBA00022989"/>
    </source>
</evidence>
<keyword evidence="3 5" id="KW-1133">Transmembrane helix</keyword>
<gene>
    <name evidence="7" type="ORF">UT12_C0011G0005</name>
</gene>
<proteinExistence type="predicted"/>
<name>A0A0G0NUK9_9BACT</name>